<dbReference type="Proteomes" id="UP000253303">
    <property type="component" value="Unassembled WGS sequence"/>
</dbReference>
<dbReference type="EMBL" id="QMEY01000040">
    <property type="protein sequence ID" value="RBQ14032.1"/>
    <property type="molecule type" value="Genomic_DNA"/>
</dbReference>
<reference evidence="1 2" key="1">
    <citation type="submission" date="2018-06" db="EMBL/GenBank/DDBJ databases">
        <title>Sphaerisporangium craniellae sp. nov., isolated from a marine sponge in the South China Sea.</title>
        <authorList>
            <person name="Li L."/>
        </authorList>
    </citation>
    <scope>NUCLEOTIDE SEQUENCE [LARGE SCALE GENOMIC DNA]</scope>
    <source>
        <strain evidence="1 2">LHW63015</strain>
    </source>
</reference>
<keyword evidence="2" id="KW-1185">Reference proteome</keyword>
<evidence type="ECO:0000313" key="2">
    <source>
        <dbReference type="Proteomes" id="UP000253303"/>
    </source>
</evidence>
<evidence type="ECO:0000313" key="1">
    <source>
        <dbReference type="EMBL" id="RBQ14032.1"/>
    </source>
</evidence>
<sequence length="127" mass="14404">MVAHTVVFRVPQWRNDENLARLSERVRMVPLPPRTEHDLRAEAREVRLLEGNGNHCDYLVHLALVTKLPDAEIARYYEFVTVEGVDGAKLSGTVYVNPSGSWREGFKGVIVEFFDGGHEAGFDLRCH</sequence>
<proteinExistence type="predicted"/>
<accession>A0A366LLJ5</accession>
<organism evidence="1 2">
    <name type="scientific">Spongiactinospora rosea</name>
    <dbReference type="NCBI Taxonomy" id="2248750"/>
    <lineage>
        <taxon>Bacteria</taxon>
        <taxon>Bacillati</taxon>
        <taxon>Actinomycetota</taxon>
        <taxon>Actinomycetes</taxon>
        <taxon>Streptosporangiales</taxon>
        <taxon>Streptosporangiaceae</taxon>
        <taxon>Spongiactinospora</taxon>
    </lineage>
</organism>
<comment type="caution">
    <text evidence="1">The sequence shown here is derived from an EMBL/GenBank/DDBJ whole genome shotgun (WGS) entry which is preliminary data.</text>
</comment>
<gene>
    <name evidence="1" type="ORF">DP939_42930</name>
</gene>
<dbReference type="AlphaFoldDB" id="A0A366LLJ5"/>
<protein>
    <submittedName>
        <fullName evidence="1">Uncharacterized protein</fullName>
    </submittedName>
</protein>
<name>A0A366LLJ5_9ACTN</name>